<sequence length="94" mass="10868">MGMLTYEMKTKPLKPAVLTAKATLYQLWRPMGNSQTNVEMETMTRAMRRSNSISILVWTQIEMGRGAARGHFRSDDDEERWVMGQDKTLVFKNP</sequence>
<dbReference type="Proteomes" id="UP000726737">
    <property type="component" value="Unassembled WGS sequence"/>
</dbReference>
<accession>A0A9P6Q774</accession>
<dbReference type="EMBL" id="JAAAJA010000142">
    <property type="protein sequence ID" value="KAG0260865.1"/>
    <property type="molecule type" value="Genomic_DNA"/>
</dbReference>
<organism evidence="1 2">
    <name type="scientific">Mortierella polycephala</name>
    <dbReference type="NCBI Taxonomy" id="41804"/>
    <lineage>
        <taxon>Eukaryota</taxon>
        <taxon>Fungi</taxon>
        <taxon>Fungi incertae sedis</taxon>
        <taxon>Mucoromycota</taxon>
        <taxon>Mortierellomycotina</taxon>
        <taxon>Mortierellomycetes</taxon>
        <taxon>Mortierellales</taxon>
        <taxon>Mortierellaceae</taxon>
        <taxon>Mortierella</taxon>
    </lineage>
</organism>
<protein>
    <submittedName>
        <fullName evidence="1">Uncharacterized protein</fullName>
    </submittedName>
</protein>
<evidence type="ECO:0000313" key="1">
    <source>
        <dbReference type="EMBL" id="KAG0260865.1"/>
    </source>
</evidence>
<reference evidence="1" key="1">
    <citation type="journal article" date="2020" name="Fungal Divers.">
        <title>Resolving the Mortierellaceae phylogeny through synthesis of multi-gene phylogenetics and phylogenomics.</title>
        <authorList>
            <person name="Vandepol N."/>
            <person name="Liber J."/>
            <person name="Desiro A."/>
            <person name="Na H."/>
            <person name="Kennedy M."/>
            <person name="Barry K."/>
            <person name="Grigoriev I.V."/>
            <person name="Miller A.N."/>
            <person name="O'Donnell K."/>
            <person name="Stajich J.E."/>
            <person name="Bonito G."/>
        </authorList>
    </citation>
    <scope>NUCLEOTIDE SEQUENCE</scope>
    <source>
        <strain evidence="1">KOD948</strain>
    </source>
</reference>
<dbReference type="AlphaFoldDB" id="A0A9P6Q774"/>
<keyword evidence="2" id="KW-1185">Reference proteome</keyword>
<gene>
    <name evidence="1" type="ORF">BG011_001575</name>
</gene>
<name>A0A9P6Q774_9FUNG</name>
<comment type="caution">
    <text evidence="1">The sequence shown here is derived from an EMBL/GenBank/DDBJ whole genome shotgun (WGS) entry which is preliminary data.</text>
</comment>
<evidence type="ECO:0000313" key="2">
    <source>
        <dbReference type="Proteomes" id="UP000726737"/>
    </source>
</evidence>
<proteinExistence type="predicted"/>